<comment type="caution">
    <text evidence="9">The sequence shown here is derived from an EMBL/GenBank/DDBJ whole genome shotgun (WGS) entry which is preliminary data.</text>
</comment>
<dbReference type="InterPro" id="IPR036259">
    <property type="entry name" value="MFS_trans_sf"/>
</dbReference>
<evidence type="ECO:0000256" key="5">
    <source>
        <dbReference type="ARBA" id="ARBA00022989"/>
    </source>
</evidence>
<feature type="domain" description="Major facilitator superfamily (MFS) profile" evidence="8">
    <location>
        <begin position="6"/>
        <end position="449"/>
    </location>
</feature>
<reference evidence="9 10" key="1">
    <citation type="submission" date="2018-08" db="EMBL/GenBank/DDBJ databases">
        <title>Hydrogenophaga sp. LA-38 isolated from sludge.</title>
        <authorList>
            <person name="Im W.-T."/>
        </authorList>
    </citation>
    <scope>NUCLEOTIDE SEQUENCE [LARGE SCALE GENOMIC DNA]</scope>
    <source>
        <strain evidence="9 10">LA-38</strain>
    </source>
</reference>
<gene>
    <name evidence="9" type="ORF">DY262_03745</name>
</gene>
<feature type="transmembrane region" description="Helical" evidence="7">
    <location>
        <begin position="423"/>
        <end position="442"/>
    </location>
</feature>
<dbReference type="PANTHER" id="PTHR42718:SF46">
    <property type="entry name" value="BLR6921 PROTEIN"/>
    <property type="match status" value="1"/>
</dbReference>
<evidence type="ECO:0000256" key="6">
    <source>
        <dbReference type="ARBA" id="ARBA00023136"/>
    </source>
</evidence>
<proteinExistence type="predicted"/>
<feature type="transmembrane region" description="Helical" evidence="7">
    <location>
        <begin position="286"/>
        <end position="306"/>
    </location>
</feature>
<feature type="transmembrane region" description="Helical" evidence="7">
    <location>
        <begin position="347"/>
        <end position="372"/>
    </location>
</feature>
<evidence type="ECO:0000256" key="2">
    <source>
        <dbReference type="ARBA" id="ARBA00022448"/>
    </source>
</evidence>
<feature type="transmembrane region" description="Helical" evidence="7">
    <location>
        <begin position="318"/>
        <end position="341"/>
    </location>
</feature>
<keyword evidence="10" id="KW-1185">Reference proteome</keyword>
<feature type="transmembrane region" description="Helical" evidence="7">
    <location>
        <begin position="72"/>
        <end position="91"/>
    </location>
</feature>
<organism evidence="9 10">
    <name type="scientific">Hydrogenophaga borbori</name>
    <dbReference type="NCBI Taxonomy" id="2294117"/>
    <lineage>
        <taxon>Bacteria</taxon>
        <taxon>Pseudomonadati</taxon>
        <taxon>Pseudomonadota</taxon>
        <taxon>Betaproteobacteria</taxon>
        <taxon>Burkholderiales</taxon>
        <taxon>Comamonadaceae</taxon>
        <taxon>Hydrogenophaga</taxon>
    </lineage>
</organism>
<evidence type="ECO:0000259" key="8">
    <source>
        <dbReference type="PROSITE" id="PS50850"/>
    </source>
</evidence>
<name>A0A372EML0_9BURK</name>
<dbReference type="EMBL" id="QVLS01000002">
    <property type="protein sequence ID" value="RFP80903.1"/>
    <property type="molecule type" value="Genomic_DNA"/>
</dbReference>
<evidence type="ECO:0000256" key="4">
    <source>
        <dbReference type="ARBA" id="ARBA00022692"/>
    </source>
</evidence>
<keyword evidence="2" id="KW-0813">Transport</keyword>
<feature type="transmembrane region" description="Helical" evidence="7">
    <location>
        <begin position="127"/>
        <end position="145"/>
    </location>
</feature>
<dbReference type="AlphaFoldDB" id="A0A372EML0"/>
<evidence type="ECO:0000313" key="10">
    <source>
        <dbReference type="Proteomes" id="UP000261931"/>
    </source>
</evidence>
<feature type="transmembrane region" description="Helical" evidence="7">
    <location>
        <begin position="157"/>
        <end position="181"/>
    </location>
</feature>
<dbReference type="Gene3D" id="1.20.1250.20">
    <property type="entry name" value="MFS general substrate transporter like domains"/>
    <property type="match status" value="1"/>
</dbReference>
<accession>A0A372EML0</accession>
<dbReference type="RefSeq" id="WP_116957645.1">
    <property type="nucleotide sequence ID" value="NZ_QVLS01000002.1"/>
</dbReference>
<evidence type="ECO:0000256" key="7">
    <source>
        <dbReference type="SAM" id="Phobius"/>
    </source>
</evidence>
<dbReference type="Proteomes" id="UP000261931">
    <property type="component" value="Unassembled WGS sequence"/>
</dbReference>
<keyword evidence="4 7" id="KW-0812">Transmembrane</keyword>
<keyword evidence="6 7" id="KW-0472">Membrane</keyword>
<evidence type="ECO:0000313" key="9">
    <source>
        <dbReference type="EMBL" id="RFP80903.1"/>
    </source>
</evidence>
<dbReference type="Pfam" id="PF07690">
    <property type="entry name" value="MFS_1"/>
    <property type="match status" value="1"/>
</dbReference>
<dbReference type="GO" id="GO:0022857">
    <property type="term" value="F:transmembrane transporter activity"/>
    <property type="evidence" value="ECO:0007669"/>
    <property type="project" value="InterPro"/>
</dbReference>
<feature type="transmembrane region" description="Helical" evidence="7">
    <location>
        <begin position="44"/>
        <end position="65"/>
    </location>
</feature>
<evidence type="ECO:0000256" key="3">
    <source>
        <dbReference type="ARBA" id="ARBA00022475"/>
    </source>
</evidence>
<dbReference type="InterPro" id="IPR020846">
    <property type="entry name" value="MFS_dom"/>
</dbReference>
<protein>
    <submittedName>
        <fullName evidence="9">MFS transporter</fullName>
    </submittedName>
</protein>
<feature type="transmembrane region" description="Helical" evidence="7">
    <location>
        <begin position="216"/>
        <end position="236"/>
    </location>
</feature>
<dbReference type="GO" id="GO:0005886">
    <property type="term" value="C:plasma membrane"/>
    <property type="evidence" value="ECO:0007669"/>
    <property type="project" value="UniProtKB-SubCell"/>
</dbReference>
<evidence type="ECO:0000256" key="1">
    <source>
        <dbReference type="ARBA" id="ARBA00004651"/>
    </source>
</evidence>
<dbReference type="PROSITE" id="PS50850">
    <property type="entry name" value="MFS"/>
    <property type="match status" value="1"/>
</dbReference>
<keyword evidence="5 7" id="KW-1133">Transmembrane helix</keyword>
<dbReference type="SUPFAM" id="SSF103473">
    <property type="entry name" value="MFS general substrate transporter"/>
    <property type="match status" value="1"/>
</dbReference>
<keyword evidence="3" id="KW-1003">Cell membrane</keyword>
<dbReference type="Gene3D" id="1.20.1720.10">
    <property type="entry name" value="Multidrug resistance protein D"/>
    <property type="match status" value="1"/>
</dbReference>
<sequence length="457" mass="48208">MNARLLPLTVGLAFFMEQLDSTIIAPAIPDIAASLGVDPLSLNLTMTVYLLCSVVFIPTGDWLAARFGTRTVFQAALAVFALSSLMCALATSLPLLVAARALQGASAALMVPVGRTSIVHVTPKPQLVNALAWMITLAMAGPMLGPPLGGLLTTWLSWHWVFLINVPIALLCLLGSLRAFPQIRQAADGRFDPLSWLLLGGALAIAIVVLEGLREGRWSGALWLVPMAALGLAYGWRHRRAQLPMLDFSLLRVPTFAASFWSGSLLRVGYGALPFLLPLMLQLGLGYTPVQSGLVLLAAGLIAMLTKTQTTPMLRRWGFRRVMLANGSLCVAGLLVCALFRESWGLGAIALAVSIAGFFRAVQFNAVAAIAYAELPPARIGAATTLNTMVWQLAIMVGIALSSVVVSLAARGAGRAEAAPVDYGIAFLMLALIGALATPACLRLPPDAGSQLSGHKA</sequence>
<feature type="transmembrane region" description="Helical" evidence="7">
    <location>
        <begin position="393"/>
        <end position="411"/>
    </location>
</feature>
<dbReference type="PANTHER" id="PTHR42718">
    <property type="entry name" value="MAJOR FACILITATOR SUPERFAMILY MULTIDRUG TRANSPORTER MFSC"/>
    <property type="match status" value="1"/>
</dbReference>
<dbReference type="InterPro" id="IPR011701">
    <property type="entry name" value="MFS"/>
</dbReference>
<feature type="transmembrane region" description="Helical" evidence="7">
    <location>
        <begin position="193"/>
        <end position="210"/>
    </location>
</feature>
<comment type="subcellular location">
    <subcellularLocation>
        <location evidence="1">Cell membrane</location>
        <topology evidence="1">Multi-pass membrane protein</topology>
    </subcellularLocation>
</comment>